<sequence>MSSIVDIINHYQTSINKSLNDTARIVHCIGKLYKLPISVRHLQDTGIGRTVNSLRKYDGEVGVAAKALVTKWKAMVAAEESDDNTGNAGSHGEGADSDGRQTEDRQHRSDMSDQEEAEGHHHRTREPEDEDEDDEDDDDEDDDNNDRASHNEDQNESYEEPSLRVDEEYREDPEGNNSDSNGDESSDGHIAQPEVHHVFHHRAVEPDHELRSELKAASMQWNEHHNSSSSNNSSIKRHSSGSSSRNHHHSSSSSKSANGSGSGDKHKSHGSSSSSSSSSKRKSDSDHHHRHSSSGGESKSHKSSSSRVDHHGSAKKSSSHSDGERHKDRSSSKHHSSNNTSEHGGGGGGSSSIHNISISSSTSSNGSSHARKDSSHKESRHRSRDEPSGSSKRHASDEADVDGDSASSSSKRSRKEHRSDRGDITDGTMPSSSHTSTSSSSHAKKDKSKGHSSSSSSSKRREHQEKSESSLERVDESRSKSKRKDKSSSPSANSREPNNDDSAGEDGNGGLDCSGGASFADALAMIGMPSGSKKKPPGGGSKDKVKVSVTKPSSSSSSSSSSRTQEGQSASYGRSKQDPARPSSSSSSSSVGRNGGVPTASELLSQNVKLEPLPEASEIVESLPMISPHYRPMPLNQTVMECVFMGGPSGRGNKGRPLTEEEALGQSMQSKNMRTKVYSGMKTNSKGVIPTLYELCIRLLQDHIDEIGATGGIPFYILKPVLERANPTQLLHLEHFNPHFVEDSDVLWEQHCKRTFRSKQRNEEELETWREMFLRCSEERDAKLRSLTQNIKLSQEQAAAPIRKTQLAYVDSAVKPPRSVISKQVKYGTARAPVVSPAARVAALKAGNVAQAGDARLRVAAGVRDNAQAQVFQPTKPRKAPMMAKVLSSMKGFKTSFRR</sequence>
<evidence type="ECO:0000256" key="1">
    <source>
        <dbReference type="ARBA" id="ARBA00004123"/>
    </source>
</evidence>
<keyword evidence="7" id="KW-1185">Reference proteome</keyword>
<dbReference type="InterPro" id="IPR017923">
    <property type="entry name" value="TFIIS_N"/>
</dbReference>
<dbReference type="EnsemblMetazoa" id="ACON004363-RA">
    <property type="protein sequence ID" value="ACON004363-PA"/>
    <property type="gene ID" value="ACON004363"/>
</dbReference>
<dbReference type="InterPro" id="IPR003617">
    <property type="entry name" value="TFIIS/CRSP70_N_sub"/>
</dbReference>
<evidence type="ECO:0000256" key="4">
    <source>
        <dbReference type="SAM" id="MobiDB-lite"/>
    </source>
</evidence>
<dbReference type="VEuPathDB" id="VectorBase:ACON2_037793"/>
<name>A0A6E8VIV3_ANOCL</name>
<protein>
    <submittedName>
        <fullName evidence="6">TFIIS N-terminal domain-containing protein</fullName>
    </submittedName>
</protein>
<dbReference type="VEuPathDB" id="VectorBase:ACMO_006274"/>
<keyword evidence="2 3" id="KW-0539">Nucleus</keyword>
<evidence type="ECO:0000313" key="6">
    <source>
        <dbReference type="EnsemblMetazoa" id="ACON004363-PA"/>
    </source>
</evidence>
<feature type="region of interest" description="Disordered" evidence="4">
    <location>
        <begin position="79"/>
        <end position="608"/>
    </location>
</feature>
<dbReference type="Proteomes" id="UP001105220">
    <property type="component" value="Unplaced"/>
</dbReference>
<dbReference type="Pfam" id="PF08711">
    <property type="entry name" value="Med26"/>
    <property type="match status" value="1"/>
</dbReference>
<dbReference type="Gene3D" id="6.10.250.3180">
    <property type="match status" value="1"/>
</dbReference>
<feature type="compositionally biased region" description="Basic and acidic residues" evidence="4">
    <location>
        <begin position="93"/>
        <end position="111"/>
    </location>
</feature>
<dbReference type="InterPro" id="IPR010684">
    <property type="entry name" value="RNA_pol_II_trans_fac_SIII_A"/>
</dbReference>
<evidence type="ECO:0000256" key="3">
    <source>
        <dbReference type="PROSITE-ProRule" id="PRU00649"/>
    </source>
</evidence>
<comment type="subcellular location">
    <subcellularLocation>
        <location evidence="1 3">Nucleus</location>
    </subcellularLocation>
</comment>
<feature type="compositionally biased region" description="Basic and acidic residues" evidence="4">
    <location>
        <begin position="194"/>
        <end position="214"/>
    </location>
</feature>
<dbReference type="PANTHER" id="PTHR15141">
    <property type="entry name" value="TRANSCRIPTION ELONGATION FACTOR B POLYPEPTIDE 3"/>
    <property type="match status" value="1"/>
</dbReference>
<feature type="compositionally biased region" description="Polar residues" evidence="4">
    <location>
        <begin position="563"/>
        <end position="574"/>
    </location>
</feature>
<evidence type="ECO:0000259" key="5">
    <source>
        <dbReference type="PROSITE" id="PS51319"/>
    </source>
</evidence>
<dbReference type="InterPro" id="IPR051870">
    <property type="entry name" value="Elongin-A_domain"/>
</dbReference>
<dbReference type="Pfam" id="PF06881">
    <property type="entry name" value="Elongin_A"/>
    <property type="match status" value="1"/>
</dbReference>
<dbReference type="VEuPathDB" id="VectorBase:ACON004363"/>
<dbReference type="PANTHER" id="PTHR15141:SF76">
    <property type="entry name" value="TRANSCRIPTION ELONGATION FACTOR B POLYPEPTIDE 3"/>
    <property type="match status" value="1"/>
</dbReference>
<dbReference type="CDD" id="cd00183">
    <property type="entry name" value="TFIIS_I"/>
    <property type="match status" value="1"/>
</dbReference>
<feature type="compositionally biased region" description="Low complexity" evidence="4">
    <location>
        <begin position="431"/>
        <end position="441"/>
    </location>
</feature>
<dbReference type="AlphaFoldDB" id="A0A6E8VIV3"/>
<feature type="compositionally biased region" description="Low complexity" evidence="4">
    <location>
        <begin position="351"/>
        <end position="368"/>
    </location>
</feature>
<feature type="compositionally biased region" description="Basic and acidic residues" evidence="4">
    <location>
        <begin position="319"/>
        <end position="331"/>
    </location>
</feature>
<feature type="compositionally biased region" description="Basic and acidic residues" evidence="4">
    <location>
        <begin position="370"/>
        <end position="387"/>
    </location>
</feature>
<evidence type="ECO:0000313" key="7">
    <source>
        <dbReference type="Proteomes" id="UP001105220"/>
    </source>
</evidence>
<organism evidence="6 7">
    <name type="scientific">Anopheles coluzzii</name>
    <name type="common">African malaria mosquito</name>
    <dbReference type="NCBI Taxonomy" id="1518534"/>
    <lineage>
        <taxon>Eukaryota</taxon>
        <taxon>Metazoa</taxon>
        <taxon>Ecdysozoa</taxon>
        <taxon>Arthropoda</taxon>
        <taxon>Hexapoda</taxon>
        <taxon>Insecta</taxon>
        <taxon>Pterygota</taxon>
        <taxon>Neoptera</taxon>
        <taxon>Endopterygota</taxon>
        <taxon>Diptera</taxon>
        <taxon>Nematocera</taxon>
        <taxon>Culicoidea</taxon>
        <taxon>Culicidae</taxon>
        <taxon>Anophelinae</taxon>
        <taxon>Anopheles</taxon>
    </lineage>
</organism>
<feature type="compositionally biased region" description="Low complexity" evidence="4">
    <location>
        <begin position="547"/>
        <end position="562"/>
    </location>
</feature>
<feature type="domain" description="TFIIS N-terminal" evidence="5">
    <location>
        <begin position="6"/>
        <end position="79"/>
    </location>
</feature>
<feature type="compositionally biased region" description="Basic and acidic residues" evidence="4">
    <location>
        <begin position="462"/>
        <end position="479"/>
    </location>
</feature>
<dbReference type="GO" id="GO:0006368">
    <property type="term" value="P:transcription elongation by RNA polymerase II"/>
    <property type="evidence" value="ECO:0007669"/>
    <property type="project" value="InterPro"/>
</dbReference>
<dbReference type="Gene3D" id="1.20.930.10">
    <property type="entry name" value="Conserved domain common to transcription factors TFIIS, elongin A, CRSP70"/>
    <property type="match status" value="1"/>
</dbReference>
<feature type="compositionally biased region" description="Basic residues" evidence="4">
    <location>
        <begin position="235"/>
        <end position="250"/>
    </location>
</feature>
<accession>A0A6E8VIV3</accession>
<feature type="compositionally biased region" description="Acidic residues" evidence="4">
    <location>
        <begin position="127"/>
        <end position="144"/>
    </location>
</feature>
<evidence type="ECO:0000256" key="2">
    <source>
        <dbReference type="ARBA" id="ARBA00023242"/>
    </source>
</evidence>
<dbReference type="SMART" id="SM00509">
    <property type="entry name" value="TFS2N"/>
    <property type="match status" value="1"/>
</dbReference>
<reference evidence="6" key="2">
    <citation type="submission" date="2020-05" db="UniProtKB">
        <authorList>
            <consortium name="EnsemblMetazoa"/>
        </authorList>
    </citation>
    <scope>IDENTIFICATION</scope>
    <source>
        <strain evidence="6">Ngousso</strain>
    </source>
</reference>
<dbReference type="InterPro" id="IPR035441">
    <property type="entry name" value="TFIIS/LEDGF_dom_sf"/>
</dbReference>
<dbReference type="PROSITE" id="PS51319">
    <property type="entry name" value="TFIIS_N"/>
    <property type="match status" value="1"/>
</dbReference>
<dbReference type="GO" id="GO:0070449">
    <property type="term" value="C:elongin complex"/>
    <property type="evidence" value="ECO:0007669"/>
    <property type="project" value="InterPro"/>
</dbReference>
<dbReference type="SUPFAM" id="SSF47676">
    <property type="entry name" value="Conserved domain common to transcription factors TFIIS, elongin A, CRSP70"/>
    <property type="match status" value="1"/>
</dbReference>
<proteinExistence type="predicted"/>
<reference key="1">
    <citation type="journal article" date="2019" name="Genes (Basel)">
        <title>A High-Quality De novo Genome Assembly from a Single Mosquito Using PacBio Sequencing.</title>
        <authorList>
            <person name="Kingan S.B."/>
            <person name="Heaton H."/>
            <person name="Cudini J."/>
            <person name="Lambert C.C."/>
            <person name="Baybayan P."/>
            <person name="Galvin B.D."/>
            <person name="Durbin R."/>
            <person name="Korlach J."/>
            <person name="Lawniczak M.K.N."/>
        </authorList>
    </citation>
    <scope>NUCLEOTIDE SEQUENCE [LARGE SCALE GENOMIC DNA]</scope>
    <source>
        <strain>Mali-NIH</strain>
    </source>
</reference>